<sequence length="287" mass="31486">MTIGPYLEFDAGEAGVNYDIGATGAVEMSIVSDCDAESIPRPMTVLKYVAEGAEIYSYGGRTYRVPANSFLVLPEGNCGSATIDRTLGPAVGMCIFLPRQGQFCGAADPALIEAPVVFPARSSRLGGVIASTHRRIFSASAIERPALSRNLLDYLDYGMEAFLGEATALMDQFDSVKRATRLEHLRRLNIARHYLHEITDRIVDLAELARWSGMSRFQLARLFTQAFGEPPATYHRSIRLDAARVRMREGAETCAEIAHSHGFADSAHFSRAYKTRFGESPSAARLQ</sequence>
<dbReference type="InterPro" id="IPR009057">
    <property type="entry name" value="Homeodomain-like_sf"/>
</dbReference>
<dbReference type="PANTHER" id="PTHR46796">
    <property type="entry name" value="HTH-TYPE TRANSCRIPTIONAL ACTIVATOR RHAS-RELATED"/>
    <property type="match status" value="1"/>
</dbReference>
<keyword evidence="1" id="KW-0805">Transcription regulation</keyword>
<accession>A0ABY5SV27</accession>
<dbReference type="Proteomes" id="UP001065265">
    <property type="component" value="Chromosome"/>
</dbReference>
<evidence type="ECO:0000259" key="4">
    <source>
        <dbReference type="PROSITE" id="PS01124"/>
    </source>
</evidence>
<evidence type="ECO:0000256" key="3">
    <source>
        <dbReference type="ARBA" id="ARBA00023163"/>
    </source>
</evidence>
<keyword evidence="3" id="KW-0804">Transcription</keyword>
<keyword evidence="2" id="KW-0238">DNA-binding</keyword>
<dbReference type="PRINTS" id="PR00032">
    <property type="entry name" value="HTHARAC"/>
</dbReference>
<dbReference type="Pfam" id="PF12833">
    <property type="entry name" value="HTH_18"/>
    <property type="match status" value="1"/>
</dbReference>
<reference evidence="5" key="1">
    <citation type="submission" date="2022-02" db="EMBL/GenBank/DDBJ databases">
        <title>Qipengyuania spongiae sp. nov., isolated from marine sponge.</title>
        <authorList>
            <person name="Li Z."/>
            <person name="Zhang M."/>
        </authorList>
    </citation>
    <scope>NUCLEOTIDE SEQUENCE</scope>
    <source>
        <strain evidence="5">PHS-Z21</strain>
    </source>
</reference>
<protein>
    <submittedName>
        <fullName evidence="5">AraC family transcriptional regulator</fullName>
    </submittedName>
</protein>
<evidence type="ECO:0000313" key="6">
    <source>
        <dbReference type="Proteomes" id="UP001065265"/>
    </source>
</evidence>
<organism evidence="5 6">
    <name type="scientific">Qipengyuania spongiae</name>
    <dbReference type="NCBI Taxonomy" id="2909673"/>
    <lineage>
        <taxon>Bacteria</taxon>
        <taxon>Pseudomonadati</taxon>
        <taxon>Pseudomonadota</taxon>
        <taxon>Alphaproteobacteria</taxon>
        <taxon>Sphingomonadales</taxon>
        <taxon>Erythrobacteraceae</taxon>
        <taxon>Qipengyuania</taxon>
    </lineage>
</organism>
<gene>
    <name evidence="5" type="ORF">L1F33_09050</name>
</gene>
<dbReference type="SUPFAM" id="SSF46689">
    <property type="entry name" value="Homeodomain-like"/>
    <property type="match status" value="2"/>
</dbReference>
<dbReference type="PROSITE" id="PS01124">
    <property type="entry name" value="HTH_ARAC_FAMILY_2"/>
    <property type="match status" value="1"/>
</dbReference>
<dbReference type="SMART" id="SM00342">
    <property type="entry name" value="HTH_ARAC"/>
    <property type="match status" value="1"/>
</dbReference>
<dbReference type="EMBL" id="CP092471">
    <property type="protein sequence ID" value="UVI38408.1"/>
    <property type="molecule type" value="Genomic_DNA"/>
</dbReference>
<keyword evidence="6" id="KW-1185">Reference proteome</keyword>
<dbReference type="InterPro" id="IPR050204">
    <property type="entry name" value="AraC_XylS_family_regulators"/>
</dbReference>
<proteinExistence type="predicted"/>
<evidence type="ECO:0000256" key="1">
    <source>
        <dbReference type="ARBA" id="ARBA00023015"/>
    </source>
</evidence>
<dbReference type="Gene3D" id="1.10.10.60">
    <property type="entry name" value="Homeodomain-like"/>
    <property type="match status" value="2"/>
</dbReference>
<evidence type="ECO:0000313" key="5">
    <source>
        <dbReference type="EMBL" id="UVI38408.1"/>
    </source>
</evidence>
<feature type="domain" description="HTH araC/xylS-type" evidence="4">
    <location>
        <begin position="189"/>
        <end position="287"/>
    </location>
</feature>
<dbReference type="InterPro" id="IPR020449">
    <property type="entry name" value="Tscrpt_reg_AraC-type_HTH"/>
</dbReference>
<dbReference type="RefSeq" id="WP_265557573.1">
    <property type="nucleotide sequence ID" value="NZ_CP092471.1"/>
</dbReference>
<name>A0ABY5SV27_9SPHN</name>
<dbReference type="InterPro" id="IPR018060">
    <property type="entry name" value="HTH_AraC"/>
</dbReference>
<evidence type="ECO:0000256" key="2">
    <source>
        <dbReference type="ARBA" id="ARBA00023125"/>
    </source>
</evidence>